<reference evidence="1" key="1">
    <citation type="submission" date="2020-03" db="EMBL/GenBank/DDBJ databases">
        <authorList>
            <person name="Weist P."/>
        </authorList>
    </citation>
    <scope>NUCLEOTIDE SEQUENCE</scope>
</reference>
<evidence type="ECO:0000313" key="2">
    <source>
        <dbReference type="Proteomes" id="UP001153269"/>
    </source>
</evidence>
<protein>
    <submittedName>
        <fullName evidence="1">Uncharacterized protein</fullName>
    </submittedName>
</protein>
<name>A0A9N7YXX3_PLEPL</name>
<dbReference type="Proteomes" id="UP001153269">
    <property type="component" value="Unassembled WGS sequence"/>
</dbReference>
<proteinExistence type="predicted"/>
<dbReference type="EMBL" id="CADEAL010003982">
    <property type="protein sequence ID" value="CAB1448568.1"/>
    <property type="molecule type" value="Genomic_DNA"/>
</dbReference>
<dbReference type="AlphaFoldDB" id="A0A9N7YXX3"/>
<evidence type="ECO:0000313" key="1">
    <source>
        <dbReference type="EMBL" id="CAB1448568.1"/>
    </source>
</evidence>
<sequence length="110" mass="11766">MVLVLYKGARNGSLSQQDIILLPSSLTKPPPAKSLLLHCHLVLCCMSSPSQRAIHKAARLPYQAVVPPSDLGEDPGTHFLTSGFALFTEHPDVLQVDDLAVSGGSLFGFQ</sequence>
<gene>
    <name evidence="1" type="ORF">PLEPLA_LOCUS36220</name>
</gene>
<keyword evidence="2" id="KW-1185">Reference proteome</keyword>
<comment type="caution">
    <text evidence="1">The sequence shown here is derived from an EMBL/GenBank/DDBJ whole genome shotgun (WGS) entry which is preliminary data.</text>
</comment>
<accession>A0A9N7YXX3</accession>
<organism evidence="1 2">
    <name type="scientific">Pleuronectes platessa</name>
    <name type="common">European plaice</name>
    <dbReference type="NCBI Taxonomy" id="8262"/>
    <lineage>
        <taxon>Eukaryota</taxon>
        <taxon>Metazoa</taxon>
        <taxon>Chordata</taxon>
        <taxon>Craniata</taxon>
        <taxon>Vertebrata</taxon>
        <taxon>Euteleostomi</taxon>
        <taxon>Actinopterygii</taxon>
        <taxon>Neopterygii</taxon>
        <taxon>Teleostei</taxon>
        <taxon>Neoteleostei</taxon>
        <taxon>Acanthomorphata</taxon>
        <taxon>Carangaria</taxon>
        <taxon>Pleuronectiformes</taxon>
        <taxon>Pleuronectoidei</taxon>
        <taxon>Pleuronectidae</taxon>
        <taxon>Pleuronectes</taxon>
    </lineage>
</organism>